<dbReference type="EMBL" id="JH668279">
    <property type="protein sequence ID" value="KAG6440348.1"/>
    <property type="molecule type" value="Genomic_DNA"/>
</dbReference>
<dbReference type="GO" id="GO:0005184">
    <property type="term" value="F:neuropeptide hormone activity"/>
    <property type="evidence" value="ECO:0007669"/>
    <property type="project" value="InterPro"/>
</dbReference>
<dbReference type="InterPro" id="IPR001484">
    <property type="entry name" value="Pyrokinin_CS"/>
</dbReference>
<accession>Q6DQW2</accession>
<evidence type="ECO:0000256" key="2">
    <source>
        <dbReference type="ARBA" id="ARBA00007714"/>
    </source>
</evidence>
<organism evidence="7">
    <name type="scientific">Manduca sexta</name>
    <name type="common">Tobacco hawkmoth</name>
    <name type="synonym">Tobacco hornworm</name>
    <dbReference type="NCBI Taxonomy" id="7130"/>
    <lineage>
        <taxon>Eukaryota</taxon>
        <taxon>Metazoa</taxon>
        <taxon>Ecdysozoa</taxon>
        <taxon>Arthropoda</taxon>
        <taxon>Hexapoda</taxon>
        <taxon>Insecta</taxon>
        <taxon>Pterygota</taxon>
        <taxon>Neoptera</taxon>
        <taxon>Endopterygota</taxon>
        <taxon>Lepidoptera</taxon>
        <taxon>Glossata</taxon>
        <taxon>Ditrysia</taxon>
        <taxon>Bombycoidea</taxon>
        <taxon>Sphingidae</taxon>
        <taxon>Sphinginae</taxon>
        <taxon>Sphingini</taxon>
        <taxon>Manduca</taxon>
    </lineage>
</organism>
<keyword evidence="6" id="KW-0732">Signal</keyword>
<evidence type="ECO:0000256" key="5">
    <source>
        <dbReference type="ARBA" id="ARBA00023320"/>
    </source>
</evidence>
<evidence type="ECO:0000256" key="1">
    <source>
        <dbReference type="ARBA" id="ARBA00004613"/>
    </source>
</evidence>
<sequence>MQSAVRLVVCLFLLSSVLGGSYQSGPKLRRDGVLNLYPFPRVGRASHHTWQIPINDLYLEYDPVDKRQLYAFPRVGRSELSLLRPEQHLDALQPVPARRTEGPGMWFGPRLGRSFKSDEDEITIQNNNLERSEPELMERKKRNAHLN</sequence>
<evidence type="ECO:0000256" key="6">
    <source>
        <dbReference type="SAM" id="SignalP"/>
    </source>
</evidence>
<feature type="signal peptide" evidence="6">
    <location>
        <begin position="1"/>
        <end position="19"/>
    </location>
</feature>
<dbReference type="EMBL" id="JH668279">
    <property type="protein sequence ID" value="KAG6440347.1"/>
    <property type="molecule type" value="Genomic_DNA"/>
</dbReference>
<evidence type="ECO:0000313" key="9">
    <source>
        <dbReference type="Proteomes" id="UP000791440"/>
    </source>
</evidence>
<keyword evidence="3" id="KW-0964">Secreted</keyword>
<dbReference type="OrthoDB" id="6430009at2759"/>
<evidence type="ECO:0000313" key="7">
    <source>
        <dbReference type="EMBL" id="AAT69684.1"/>
    </source>
</evidence>
<gene>
    <name evidence="7" type="primary">CAPA</name>
    <name evidence="8" type="ORF">O3G_MSEX001195</name>
</gene>
<keyword evidence="4" id="KW-0027">Amidation</keyword>
<keyword evidence="5" id="KW-0527">Neuropeptide</keyword>
<reference evidence="8" key="2">
    <citation type="journal article" date="2016" name="Insect Biochem. Mol. Biol.">
        <title>Multifaceted biological insights from a draft genome sequence of the tobacco hornworm moth, Manduca sexta.</title>
        <authorList>
            <person name="Kanost M.R."/>
            <person name="Arrese E.L."/>
            <person name="Cao X."/>
            <person name="Chen Y.R."/>
            <person name="Chellapilla S."/>
            <person name="Goldsmith M.R."/>
            <person name="Grosse-Wilde E."/>
            <person name="Heckel D.G."/>
            <person name="Herndon N."/>
            <person name="Jiang H."/>
            <person name="Papanicolaou A."/>
            <person name="Qu J."/>
            <person name="Soulages J.L."/>
            <person name="Vogel H."/>
            <person name="Walters J."/>
            <person name="Waterhouse R.M."/>
            <person name="Ahn S.J."/>
            <person name="Almeida F.C."/>
            <person name="An C."/>
            <person name="Aqrawi P."/>
            <person name="Bretschneider A."/>
            <person name="Bryant W.B."/>
            <person name="Bucks S."/>
            <person name="Chao H."/>
            <person name="Chevignon G."/>
            <person name="Christen J.M."/>
            <person name="Clarke D.F."/>
            <person name="Dittmer N.T."/>
            <person name="Ferguson L.C.F."/>
            <person name="Garavelou S."/>
            <person name="Gordon K.H.J."/>
            <person name="Gunaratna R.T."/>
            <person name="Han Y."/>
            <person name="Hauser F."/>
            <person name="He Y."/>
            <person name="Heidel-Fischer H."/>
            <person name="Hirsh A."/>
            <person name="Hu Y."/>
            <person name="Jiang H."/>
            <person name="Kalra D."/>
            <person name="Klinner C."/>
            <person name="Konig C."/>
            <person name="Kovar C."/>
            <person name="Kroll A.R."/>
            <person name="Kuwar S.S."/>
            <person name="Lee S.L."/>
            <person name="Lehman R."/>
            <person name="Li K."/>
            <person name="Li Z."/>
            <person name="Liang H."/>
            <person name="Lovelace S."/>
            <person name="Lu Z."/>
            <person name="Mansfield J.H."/>
            <person name="McCulloch K.J."/>
            <person name="Mathew T."/>
            <person name="Morton B."/>
            <person name="Muzny D.M."/>
            <person name="Neunemann D."/>
            <person name="Ongeri F."/>
            <person name="Pauchet Y."/>
            <person name="Pu L.L."/>
            <person name="Pyrousis I."/>
            <person name="Rao X.J."/>
            <person name="Redding A."/>
            <person name="Roesel C."/>
            <person name="Sanchez-Gracia A."/>
            <person name="Schaack S."/>
            <person name="Shukla A."/>
            <person name="Tetreau G."/>
            <person name="Wang Y."/>
            <person name="Xiong G.H."/>
            <person name="Traut W."/>
            <person name="Walsh T.K."/>
            <person name="Worley K.C."/>
            <person name="Wu D."/>
            <person name="Wu W."/>
            <person name="Wu Y.Q."/>
            <person name="Zhang X."/>
            <person name="Zou Z."/>
            <person name="Zucker H."/>
            <person name="Briscoe A.D."/>
            <person name="Burmester T."/>
            <person name="Clem R.J."/>
            <person name="Feyereisen R."/>
            <person name="Grimmelikhuijzen C.J.P."/>
            <person name="Hamodrakas S.J."/>
            <person name="Hansson B.S."/>
            <person name="Huguet E."/>
            <person name="Jermiin L.S."/>
            <person name="Lan Q."/>
            <person name="Lehman H.K."/>
            <person name="Lorenzen M."/>
            <person name="Merzendorfer H."/>
            <person name="Michalopoulos I."/>
            <person name="Morton D.B."/>
            <person name="Muthukrishnan S."/>
            <person name="Oakeshott J.G."/>
            <person name="Palmer W."/>
            <person name="Park Y."/>
            <person name="Passarelli A.L."/>
            <person name="Rozas J."/>
            <person name="Schwartz L.M."/>
            <person name="Smith W."/>
            <person name="Southgate A."/>
            <person name="Vilcinskas A."/>
            <person name="Vogt R."/>
            <person name="Wang P."/>
            <person name="Werren J."/>
            <person name="Yu X.Q."/>
            <person name="Zhou J.J."/>
            <person name="Brown S.J."/>
            <person name="Scherer S.E."/>
            <person name="Richards S."/>
            <person name="Blissard G.W."/>
        </authorList>
    </citation>
    <scope>NUCLEOTIDE SEQUENCE</scope>
</reference>
<dbReference type="PROSITE" id="PS00539">
    <property type="entry name" value="PYROKININ"/>
    <property type="match status" value="1"/>
</dbReference>
<dbReference type="GO" id="GO:0007218">
    <property type="term" value="P:neuropeptide signaling pathway"/>
    <property type="evidence" value="ECO:0007669"/>
    <property type="project" value="UniProtKB-KW"/>
</dbReference>
<proteinExistence type="evidence at transcript level"/>
<dbReference type="Proteomes" id="UP000791440">
    <property type="component" value="Unassembled WGS sequence"/>
</dbReference>
<comment type="subcellular location">
    <subcellularLocation>
        <location evidence="1">Secreted</location>
    </subcellularLocation>
</comment>
<dbReference type="EMBL" id="AY649544">
    <property type="protein sequence ID" value="AAT69684.1"/>
    <property type="molecule type" value="mRNA"/>
</dbReference>
<dbReference type="GO" id="GO:0005576">
    <property type="term" value="C:extracellular region"/>
    <property type="evidence" value="ECO:0007669"/>
    <property type="project" value="UniProtKB-SubCell"/>
</dbReference>
<reference evidence="8" key="3">
    <citation type="submission" date="2020-12" db="EMBL/GenBank/DDBJ databases">
        <authorList>
            <person name="Kanost M."/>
        </authorList>
    </citation>
    <scope>NUCLEOTIDE SEQUENCE</scope>
</reference>
<keyword evidence="9" id="KW-1185">Reference proteome</keyword>
<feature type="chain" id="PRO_5038330525" evidence="6">
    <location>
        <begin position="20"/>
        <end position="147"/>
    </location>
</feature>
<name>Q6DQW2_MANSE</name>
<dbReference type="AlphaFoldDB" id="Q6DQW2"/>
<evidence type="ECO:0000256" key="4">
    <source>
        <dbReference type="ARBA" id="ARBA00022815"/>
    </source>
</evidence>
<evidence type="ECO:0000313" key="8">
    <source>
        <dbReference type="EMBL" id="KAG6440347.1"/>
    </source>
</evidence>
<evidence type="ECO:0000256" key="3">
    <source>
        <dbReference type="ARBA" id="ARBA00022525"/>
    </source>
</evidence>
<comment type="similarity">
    <text evidence="2">Belongs to the pyrokinin family.</text>
</comment>
<reference evidence="7" key="1">
    <citation type="journal article" date="2004" name="J. Exp. Biol.">
        <title>Sequence and expression of the CAPA/CAP2b gene in the tobacco hawkmoth, Manduca sexta.</title>
        <authorList>
            <person name="Loi P.K."/>
            <person name="Tublitz N.J."/>
        </authorList>
    </citation>
    <scope>NUCLEOTIDE SEQUENCE</scope>
</reference>
<protein>
    <submittedName>
        <fullName evidence="7">CAPA</fullName>
    </submittedName>
</protein>